<evidence type="ECO:0000313" key="4">
    <source>
        <dbReference type="EMBL" id="MBB5842060.1"/>
    </source>
</evidence>
<evidence type="ECO:0008006" key="6">
    <source>
        <dbReference type="Google" id="ProtNLM"/>
    </source>
</evidence>
<keyword evidence="3" id="KW-1133">Transmembrane helix</keyword>
<feature type="coiled-coil region" evidence="1">
    <location>
        <begin position="218"/>
        <end position="285"/>
    </location>
</feature>
<name>A0A841AEA2_9MICO</name>
<dbReference type="EMBL" id="JACHMJ010000001">
    <property type="protein sequence ID" value="MBB5842060.1"/>
    <property type="molecule type" value="Genomic_DNA"/>
</dbReference>
<reference evidence="4 5" key="1">
    <citation type="submission" date="2020-08" db="EMBL/GenBank/DDBJ databases">
        <title>Sequencing the genomes of 1000 actinobacteria strains.</title>
        <authorList>
            <person name="Klenk H.-P."/>
        </authorList>
    </citation>
    <scope>NUCLEOTIDE SEQUENCE [LARGE SCALE GENOMIC DNA]</scope>
    <source>
        <strain evidence="4 5">DSM 105784</strain>
    </source>
</reference>
<keyword evidence="5" id="KW-1185">Reference proteome</keyword>
<evidence type="ECO:0000256" key="2">
    <source>
        <dbReference type="SAM" id="MobiDB-lite"/>
    </source>
</evidence>
<protein>
    <recommendedName>
        <fullName evidence="6">DUF4407 domain-containing protein</fullName>
    </recommendedName>
</protein>
<keyword evidence="3" id="KW-0812">Transmembrane</keyword>
<dbReference type="Pfam" id="PF14362">
    <property type="entry name" value="DUF4407"/>
    <property type="match status" value="1"/>
</dbReference>
<evidence type="ECO:0000256" key="1">
    <source>
        <dbReference type="SAM" id="Coils"/>
    </source>
</evidence>
<feature type="compositionally biased region" description="Basic and acidic residues" evidence="2">
    <location>
        <begin position="401"/>
        <end position="413"/>
    </location>
</feature>
<organism evidence="4 5">
    <name type="scientific">Conyzicola lurida</name>
    <dbReference type="NCBI Taxonomy" id="1172621"/>
    <lineage>
        <taxon>Bacteria</taxon>
        <taxon>Bacillati</taxon>
        <taxon>Actinomycetota</taxon>
        <taxon>Actinomycetes</taxon>
        <taxon>Micrococcales</taxon>
        <taxon>Microbacteriaceae</taxon>
        <taxon>Conyzicola</taxon>
    </lineage>
</organism>
<gene>
    <name evidence="4" type="ORF">HD599_000383</name>
</gene>
<feature type="transmembrane region" description="Helical" evidence="3">
    <location>
        <begin position="96"/>
        <end position="116"/>
    </location>
</feature>
<evidence type="ECO:0000256" key="3">
    <source>
        <dbReference type="SAM" id="Phobius"/>
    </source>
</evidence>
<feature type="transmembrane region" description="Helical" evidence="3">
    <location>
        <begin position="29"/>
        <end position="50"/>
    </location>
</feature>
<dbReference type="Proteomes" id="UP000536685">
    <property type="component" value="Unassembled WGS sequence"/>
</dbReference>
<evidence type="ECO:0000313" key="5">
    <source>
        <dbReference type="Proteomes" id="UP000536685"/>
    </source>
</evidence>
<feature type="transmembrane region" description="Helical" evidence="3">
    <location>
        <begin position="56"/>
        <end position="75"/>
    </location>
</feature>
<feature type="region of interest" description="Disordered" evidence="2">
    <location>
        <begin position="401"/>
        <end position="430"/>
    </location>
</feature>
<dbReference type="RefSeq" id="WP_184233142.1">
    <property type="nucleotide sequence ID" value="NZ_JACHMJ010000001.1"/>
</dbReference>
<dbReference type="AlphaFoldDB" id="A0A841AEA2"/>
<proteinExistence type="predicted"/>
<dbReference type="InterPro" id="IPR025519">
    <property type="entry name" value="DUF4407"/>
</dbReference>
<accession>A0A841AEA2</accession>
<keyword evidence="1" id="KW-0175">Coiled coil</keyword>
<comment type="caution">
    <text evidence="4">The sequence shown here is derived from an EMBL/GenBank/DDBJ whole genome shotgun (WGS) entry which is preliminary data.</text>
</comment>
<sequence length="430" mass="46205">MTQRYLLARLGGARVDTVATSAADRQFSVAMASIMLITATVGGISLWFGLTTALHLNGWVALPIALAWLVAIYVIDRTFTMQLVKQDRWYKNVLMAVPRLLFAAVIGVIVSTPVTLEVFAPEIETQLLVMQGEARDAYNEQLEKDPVLATEDDLRATIAEKQAILEQTQPDPTTDPAYAAAKAASDAAAIEAKAASDAVVAESNGTGGSGIIGVGPRVQIAQQANEIAQAKYAALQQKTDEALAAAQGNLAGSLVTAQAQAEIDVADARDDLEVVLDRKEQLQAENDAAVASSDGFLNRLTALERLGASSPSAATAHWLLFGFFFLLEILPVSIKLLRLWFNRSVVDEAGRMQDDATLEIARLESQSRIDEAAATATLHRRGLDARIAVGTDREEHRERAGLLRNEMADRDAQPRPAASTPAEIEGIRTP</sequence>
<keyword evidence="3" id="KW-0472">Membrane</keyword>